<gene>
    <name evidence="6" type="ORF">BX611_1320</name>
</gene>
<evidence type="ECO:0000256" key="4">
    <source>
        <dbReference type="PIRSR" id="PIRSR001434-2"/>
    </source>
</evidence>
<dbReference type="FunFam" id="3.40.640.10:FF:000009">
    <property type="entry name" value="Cystathionine gamma-synthase homolog"/>
    <property type="match status" value="1"/>
</dbReference>
<reference evidence="6 7" key="1">
    <citation type="submission" date="2018-08" db="EMBL/GenBank/DDBJ databases">
        <title>Genomic Encyclopedia of Type Strains, Phase III (KMG-III): the genomes of soil and plant-associated and newly described type strains.</title>
        <authorList>
            <person name="Whitman W."/>
        </authorList>
    </citation>
    <scope>NUCLEOTIDE SEQUENCE [LARGE SCALE GENOMIC DNA]</scope>
    <source>
        <strain evidence="6 7">325-5</strain>
    </source>
</reference>
<name>A0A3D9RW41_9FLAO</name>
<evidence type="ECO:0000256" key="2">
    <source>
        <dbReference type="ARBA" id="ARBA00009077"/>
    </source>
</evidence>
<evidence type="ECO:0000256" key="5">
    <source>
        <dbReference type="RuleBase" id="RU362118"/>
    </source>
</evidence>
<keyword evidence="7" id="KW-1185">Reference proteome</keyword>
<dbReference type="GO" id="GO:0019343">
    <property type="term" value="P:cysteine biosynthetic process via cystathionine"/>
    <property type="evidence" value="ECO:0007669"/>
    <property type="project" value="TreeGrafter"/>
</dbReference>
<dbReference type="PROSITE" id="PS00868">
    <property type="entry name" value="CYS_MET_METAB_PP"/>
    <property type="match status" value="1"/>
</dbReference>
<dbReference type="PANTHER" id="PTHR11808:SF15">
    <property type="entry name" value="CYSTATHIONINE GAMMA-LYASE"/>
    <property type="match status" value="1"/>
</dbReference>
<comment type="cofactor">
    <cofactor evidence="1 5">
        <name>pyridoxal 5'-phosphate</name>
        <dbReference type="ChEBI" id="CHEBI:597326"/>
    </cofactor>
</comment>
<dbReference type="PANTHER" id="PTHR11808">
    <property type="entry name" value="TRANS-SULFURATION ENZYME FAMILY MEMBER"/>
    <property type="match status" value="1"/>
</dbReference>
<dbReference type="PIRSF" id="PIRSF001434">
    <property type="entry name" value="CGS"/>
    <property type="match status" value="1"/>
</dbReference>
<feature type="modified residue" description="N6-(pyridoxal phosphate)lysine" evidence="4">
    <location>
        <position position="198"/>
    </location>
</feature>
<organism evidence="6 7">
    <name type="scientific">Lutibacter oceani</name>
    <dbReference type="NCBI Taxonomy" id="1853311"/>
    <lineage>
        <taxon>Bacteria</taxon>
        <taxon>Pseudomonadati</taxon>
        <taxon>Bacteroidota</taxon>
        <taxon>Flavobacteriia</taxon>
        <taxon>Flavobacteriales</taxon>
        <taxon>Flavobacteriaceae</taxon>
        <taxon>Lutibacter</taxon>
    </lineage>
</organism>
<dbReference type="InterPro" id="IPR000277">
    <property type="entry name" value="Cys/Met-Metab_PyrdxlP-dep_enz"/>
</dbReference>
<dbReference type="InterPro" id="IPR015424">
    <property type="entry name" value="PyrdxlP-dep_Trfase"/>
</dbReference>
<accession>A0A3D9RW41</accession>
<proteinExistence type="inferred from homology"/>
<dbReference type="Pfam" id="PF01053">
    <property type="entry name" value="Cys_Met_Meta_PP"/>
    <property type="match status" value="1"/>
</dbReference>
<dbReference type="OrthoDB" id="9803729at2"/>
<evidence type="ECO:0000313" key="7">
    <source>
        <dbReference type="Proteomes" id="UP000256429"/>
    </source>
</evidence>
<keyword evidence="3 4" id="KW-0663">Pyridoxal phosphate</keyword>
<evidence type="ECO:0000256" key="3">
    <source>
        <dbReference type="ARBA" id="ARBA00022898"/>
    </source>
</evidence>
<dbReference type="GO" id="GO:0005737">
    <property type="term" value="C:cytoplasm"/>
    <property type="evidence" value="ECO:0007669"/>
    <property type="project" value="TreeGrafter"/>
</dbReference>
<dbReference type="CDD" id="cd00614">
    <property type="entry name" value="CGS_like"/>
    <property type="match status" value="1"/>
</dbReference>
<dbReference type="SUPFAM" id="SSF53383">
    <property type="entry name" value="PLP-dependent transferases"/>
    <property type="match status" value="1"/>
</dbReference>
<dbReference type="GO" id="GO:0019346">
    <property type="term" value="P:transsulfuration"/>
    <property type="evidence" value="ECO:0007669"/>
    <property type="project" value="InterPro"/>
</dbReference>
<dbReference type="InterPro" id="IPR015422">
    <property type="entry name" value="PyrdxlP-dep_Trfase_small"/>
</dbReference>
<evidence type="ECO:0000256" key="1">
    <source>
        <dbReference type="ARBA" id="ARBA00001933"/>
    </source>
</evidence>
<dbReference type="Gene3D" id="3.90.1150.10">
    <property type="entry name" value="Aspartate Aminotransferase, domain 1"/>
    <property type="match status" value="1"/>
</dbReference>
<dbReference type="Gene3D" id="3.40.640.10">
    <property type="entry name" value="Type I PLP-dependent aspartate aminotransferase-like (Major domain)"/>
    <property type="match status" value="1"/>
</dbReference>
<dbReference type="RefSeq" id="WP_115879365.1">
    <property type="nucleotide sequence ID" value="NZ_QTTQ01000010.1"/>
</dbReference>
<sequence>MHPKFETRAIKSTENTFNNAKPVSTPIYLSSTYERNADGSYADNLVYSRNNNPNRAIVEQSIAQLENGKYGFAFSSGLAAISAVFQSLKSGDHIILPDDIYYAIKKLMEQVFKRWNLSYDLVDMSNLSAIEYVIKPNTAMIWIETPSNPQLKLSDVKAIAEIAHKNNILCAVDNTWLTPVFMNPLDLGADIVVHSTTKYFGGHSDVLGGALVLNNDKVADKIKDIQLLYGAVPSPFDCWLIARGIQTLHLRVSKQAENAFKLAQFLENHPKIEKVNYPGLESHPQHLIAKSQQNNGYGAMLSILIKGNEKKAFNISTKLKYFTSATSLGGVESLVEHRKSVEGPESNTPENLIRISVGIEHIDDLISDWENALSINMS</sequence>
<dbReference type="GO" id="GO:0030170">
    <property type="term" value="F:pyridoxal phosphate binding"/>
    <property type="evidence" value="ECO:0007669"/>
    <property type="project" value="InterPro"/>
</dbReference>
<dbReference type="GO" id="GO:0004123">
    <property type="term" value="F:cystathionine gamma-lyase activity"/>
    <property type="evidence" value="ECO:0007669"/>
    <property type="project" value="TreeGrafter"/>
</dbReference>
<comment type="similarity">
    <text evidence="2 5">Belongs to the trans-sulfuration enzymes family.</text>
</comment>
<dbReference type="EMBL" id="QTTQ01000010">
    <property type="protein sequence ID" value="REE81784.1"/>
    <property type="molecule type" value="Genomic_DNA"/>
</dbReference>
<dbReference type="InterPro" id="IPR054542">
    <property type="entry name" value="Cys_met_metab_PP"/>
</dbReference>
<dbReference type="InterPro" id="IPR015421">
    <property type="entry name" value="PyrdxlP-dep_Trfase_major"/>
</dbReference>
<protein>
    <submittedName>
        <fullName evidence="6">Cystathionine gamma-synthase</fullName>
    </submittedName>
</protein>
<evidence type="ECO:0000313" key="6">
    <source>
        <dbReference type="EMBL" id="REE81784.1"/>
    </source>
</evidence>
<dbReference type="Proteomes" id="UP000256429">
    <property type="component" value="Unassembled WGS sequence"/>
</dbReference>
<comment type="caution">
    <text evidence="6">The sequence shown here is derived from an EMBL/GenBank/DDBJ whole genome shotgun (WGS) entry which is preliminary data.</text>
</comment>
<dbReference type="AlphaFoldDB" id="A0A3D9RW41"/>